<evidence type="ECO:0000313" key="1">
    <source>
        <dbReference type="EMBL" id="KAG0412602.1"/>
    </source>
</evidence>
<accession>A0AC60NZU4</accession>
<name>A0AC60NZU4_IXOPE</name>
<reference evidence="1 2" key="1">
    <citation type="journal article" date="2020" name="Cell">
        <title>Large-Scale Comparative Analyses of Tick Genomes Elucidate Their Genetic Diversity and Vector Capacities.</title>
        <authorList>
            <consortium name="Tick Genome and Microbiome Consortium (TIGMIC)"/>
            <person name="Jia N."/>
            <person name="Wang J."/>
            <person name="Shi W."/>
            <person name="Du L."/>
            <person name="Sun Y."/>
            <person name="Zhan W."/>
            <person name="Jiang J.F."/>
            <person name="Wang Q."/>
            <person name="Zhang B."/>
            <person name="Ji P."/>
            <person name="Bell-Sakyi L."/>
            <person name="Cui X.M."/>
            <person name="Yuan T.T."/>
            <person name="Jiang B.G."/>
            <person name="Yang W.F."/>
            <person name="Lam T.T."/>
            <person name="Chang Q.C."/>
            <person name="Ding S.J."/>
            <person name="Wang X.J."/>
            <person name="Zhu J.G."/>
            <person name="Ruan X.D."/>
            <person name="Zhao L."/>
            <person name="Wei J.T."/>
            <person name="Ye R.Z."/>
            <person name="Que T.C."/>
            <person name="Du C.H."/>
            <person name="Zhou Y.H."/>
            <person name="Cheng J.X."/>
            <person name="Dai P.F."/>
            <person name="Guo W.B."/>
            <person name="Han X.H."/>
            <person name="Huang E.J."/>
            <person name="Li L.F."/>
            <person name="Wei W."/>
            <person name="Gao Y.C."/>
            <person name="Liu J.Z."/>
            <person name="Shao H.Z."/>
            <person name="Wang X."/>
            <person name="Wang C.C."/>
            <person name="Yang T.C."/>
            <person name="Huo Q.B."/>
            <person name="Li W."/>
            <person name="Chen H.Y."/>
            <person name="Chen S.E."/>
            <person name="Zhou L.G."/>
            <person name="Ni X.B."/>
            <person name="Tian J.H."/>
            <person name="Sheng Y."/>
            <person name="Liu T."/>
            <person name="Pan Y.S."/>
            <person name="Xia L.Y."/>
            <person name="Li J."/>
            <person name="Zhao F."/>
            <person name="Cao W.C."/>
        </authorList>
    </citation>
    <scope>NUCLEOTIDE SEQUENCE [LARGE SCALE GENOMIC DNA]</scope>
    <source>
        <strain evidence="1">Iper-2018</strain>
    </source>
</reference>
<proteinExistence type="predicted"/>
<comment type="caution">
    <text evidence="1">The sequence shown here is derived from an EMBL/GenBank/DDBJ whole genome shotgun (WGS) entry which is preliminary data.</text>
</comment>
<gene>
    <name evidence="1" type="ORF">HPB47_010243</name>
</gene>
<evidence type="ECO:0000313" key="2">
    <source>
        <dbReference type="Proteomes" id="UP000805193"/>
    </source>
</evidence>
<feature type="non-terminal residue" evidence="1">
    <location>
        <position position="1"/>
    </location>
</feature>
<protein>
    <submittedName>
        <fullName evidence="1">Uncharacterized protein</fullName>
    </submittedName>
</protein>
<dbReference type="EMBL" id="JABSTQ010011334">
    <property type="protein sequence ID" value="KAG0412602.1"/>
    <property type="molecule type" value="Genomic_DNA"/>
</dbReference>
<keyword evidence="2" id="KW-1185">Reference proteome</keyword>
<sequence>RRRAFYLCFRPRHRSDRGLKLDASSVLPTSADRSGVLSLLKRVAKATLQQEQHSSEFAKRLARSVAAYGTTFGLFLGGSSFSSSDGTPLPLLSDVVMAKLSGRERNRRTPKNPQTKVAAVATTLYTSFV</sequence>
<organism evidence="1 2">
    <name type="scientific">Ixodes persulcatus</name>
    <name type="common">Taiga tick</name>
    <dbReference type="NCBI Taxonomy" id="34615"/>
    <lineage>
        <taxon>Eukaryota</taxon>
        <taxon>Metazoa</taxon>
        <taxon>Ecdysozoa</taxon>
        <taxon>Arthropoda</taxon>
        <taxon>Chelicerata</taxon>
        <taxon>Arachnida</taxon>
        <taxon>Acari</taxon>
        <taxon>Parasitiformes</taxon>
        <taxon>Ixodida</taxon>
        <taxon>Ixodoidea</taxon>
        <taxon>Ixodidae</taxon>
        <taxon>Ixodinae</taxon>
        <taxon>Ixodes</taxon>
    </lineage>
</organism>
<dbReference type="Proteomes" id="UP000805193">
    <property type="component" value="Unassembled WGS sequence"/>
</dbReference>